<keyword evidence="2" id="KW-1185">Reference proteome</keyword>
<gene>
    <name evidence="1" type="ORF">ST44_05070</name>
</gene>
<proteinExistence type="predicted"/>
<dbReference type="EMBL" id="JXQK01000049">
    <property type="protein sequence ID" value="KIP63043.1"/>
    <property type="molecule type" value="Genomic_DNA"/>
</dbReference>
<protein>
    <submittedName>
        <fullName evidence="1">Uncharacterized protein</fullName>
    </submittedName>
</protein>
<dbReference type="AlphaFoldDB" id="A0A0D0I6K3"/>
<sequence length="180" mass="21177">MNKDIKNLEQLFHTDLHQYLLSIGKVDERLPEAPDIEELWQKIGESYLPDGMREFNAYPTVSLGWMMFIGMAIAKYWDTDWELYSKVGDLYKYLRDQRDFDHMDDYICEKVLLLAGEDHAMMTKTVGECASRTYNLLYHQHLEPGTPEAFQGYVSALHQMYLMGMSMELKRLGYHMTKLN</sequence>
<reference evidence="1 2" key="1">
    <citation type="submission" date="2015-01" db="EMBL/GenBank/DDBJ databases">
        <title>Comparative genomics of non-oral Prevotella species.</title>
        <authorList>
            <person name="Accetto T."/>
            <person name="Nograsek B."/>
            <person name="Avgustin G."/>
        </authorList>
    </citation>
    <scope>NUCLEOTIDE SEQUENCE [LARGE SCALE GENOMIC DNA]</scope>
    <source>
        <strain evidence="1 2">P5-119</strain>
    </source>
</reference>
<name>A0A0D0I6K3_9BACT</name>
<accession>A0A0D0I6K3</accession>
<evidence type="ECO:0000313" key="2">
    <source>
        <dbReference type="Proteomes" id="UP000032046"/>
    </source>
</evidence>
<evidence type="ECO:0000313" key="1">
    <source>
        <dbReference type="EMBL" id="KIP63043.1"/>
    </source>
</evidence>
<organism evidence="1 2">
    <name type="scientific">Prevotella pectinovora</name>
    <dbReference type="NCBI Taxonomy" id="1602169"/>
    <lineage>
        <taxon>Bacteria</taxon>
        <taxon>Pseudomonadati</taxon>
        <taxon>Bacteroidota</taxon>
        <taxon>Bacteroidia</taxon>
        <taxon>Bacteroidales</taxon>
        <taxon>Prevotellaceae</taxon>
        <taxon>Prevotella</taxon>
    </lineage>
</organism>
<dbReference type="Proteomes" id="UP000032046">
    <property type="component" value="Unassembled WGS sequence"/>
</dbReference>
<comment type="caution">
    <text evidence="1">The sequence shown here is derived from an EMBL/GenBank/DDBJ whole genome shotgun (WGS) entry which is preliminary data.</text>
</comment>